<dbReference type="InterPro" id="IPR039338">
    <property type="entry name" value="ZFTRAF1"/>
</dbReference>
<evidence type="ECO:0000313" key="9">
    <source>
        <dbReference type="EMBL" id="PVD20912.1"/>
    </source>
</evidence>
<evidence type="ECO:0000313" key="10">
    <source>
        <dbReference type="Proteomes" id="UP000245119"/>
    </source>
</evidence>
<keyword evidence="3 5" id="KW-0862">Zinc</keyword>
<gene>
    <name evidence="9" type="ORF">C0Q70_19075</name>
</gene>
<dbReference type="InterPro" id="IPR001841">
    <property type="entry name" value="Znf_RING"/>
</dbReference>
<evidence type="ECO:0000256" key="4">
    <source>
        <dbReference type="ARBA" id="ARBA00034319"/>
    </source>
</evidence>
<keyword evidence="2 5" id="KW-0863">Zinc-finger</keyword>
<feature type="domain" description="TRAF-type" evidence="8">
    <location>
        <begin position="120"/>
        <end position="167"/>
    </location>
</feature>
<dbReference type="Pfam" id="PF02176">
    <property type="entry name" value="zf-TRAF"/>
    <property type="match status" value="1"/>
</dbReference>
<evidence type="ECO:0000256" key="5">
    <source>
        <dbReference type="PROSITE-ProRule" id="PRU00207"/>
    </source>
</evidence>
<evidence type="ECO:0000256" key="2">
    <source>
        <dbReference type="ARBA" id="ARBA00022771"/>
    </source>
</evidence>
<dbReference type="GO" id="GO:0005634">
    <property type="term" value="C:nucleus"/>
    <property type="evidence" value="ECO:0007669"/>
    <property type="project" value="TreeGrafter"/>
</dbReference>
<dbReference type="EMBL" id="PZQS01000012">
    <property type="protein sequence ID" value="PVD20912.1"/>
    <property type="molecule type" value="Genomic_DNA"/>
</dbReference>
<dbReference type="OMA" id="HERPEHE"/>
<evidence type="ECO:0000256" key="1">
    <source>
        <dbReference type="ARBA" id="ARBA00022723"/>
    </source>
</evidence>
<proteinExistence type="inferred from homology"/>
<dbReference type="CDD" id="cd16505">
    <property type="entry name" value="RING-HC_CYHR1"/>
    <property type="match status" value="1"/>
</dbReference>
<dbReference type="SUPFAM" id="SSF49599">
    <property type="entry name" value="TRAF domain-like"/>
    <property type="match status" value="1"/>
</dbReference>
<dbReference type="PANTHER" id="PTHR23059:SF4">
    <property type="entry name" value="ZINC FINGER TRAF-TYPE-CONTAINING PROTEIN 1"/>
    <property type="match status" value="1"/>
</dbReference>
<accession>A0A2T7NID5</accession>
<organism evidence="9 10">
    <name type="scientific">Pomacea canaliculata</name>
    <name type="common">Golden apple snail</name>
    <dbReference type="NCBI Taxonomy" id="400727"/>
    <lineage>
        <taxon>Eukaryota</taxon>
        <taxon>Metazoa</taxon>
        <taxon>Spiralia</taxon>
        <taxon>Lophotrochozoa</taxon>
        <taxon>Mollusca</taxon>
        <taxon>Gastropoda</taxon>
        <taxon>Caenogastropoda</taxon>
        <taxon>Architaenioglossa</taxon>
        <taxon>Ampullarioidea</taxon>
        <taxon>Ampullariidae</taxon>
        <taxon>Pomacea</taxon>
    </lineage>
</organism>
<evidence type="ECO:0000256" key="3">
    <source>
        <dbReference type="ARBA" id="ARBA00022833"/>
    </source>
</evidence>
<dbReference type="AlphaFoldDB" id="A0A2T7NID5"/>
<evidence type="ECO:0000259" key="7">
    <source>
        <dbReference type="PROSITE" id="PS50089"/>
    </source>
</evidence>
<dbReference type="PANTHER" id="PTHR23059">
    <property type="entry name" value="CYSTEINE AND HISTIDINE-RICH PROTEIN 1"/>
    <property type="match status" value="1"/>
</dbReference>
<dbReference type="InterPro" id="IPR001293">
    <property type="entry name" value="Znf_TRAF"/>
</dbReference>
<dbReference type="Proteomes" id="UP000245119">
    <property type="component" value="Linkage Group LG12"/>
</dbReference>
<dbReference type="PROSITE" id="PS50089">
    <property type="entry name" value="ZF_RING_2"/>
    <property type="match status" value="1"/>
</dbReference>
<keyword evidence="1 5" id="KW-0479">Metal-binding</keyword>
<evidence type="ECO:0008006" key="11">
    <source>
        <dbReference type="Google" id="ProtNLM"/>
    </source>
</evidence>
<keyword evidence="10" id="KW-1185">Reference proteome</keyword>
<dbReference type="OrthoDB" id="10062218at2759"/>
<reference evidence="9 10" key="1">
    <citation type="submission" date="2018-04" db="EMBL/GenBank/DDBJ databases">
        <title>The genome of golden apple snail Pomacea canaliculata provides insight into stress tolerance and invasive adaptation.</title>
        <authorList>
            <person name="Liu C."/>
            <person name="Liu B."/>
            <person name="Ren Y."/>
            <person name="Zhang Y."/>
            <person name="Wang H."/>
            <person name="Li S."/>
            <person name="Jiang F."/>
            <person name="Yin L."/>
            <person name="Zhang G."/>
            <person name="Qian W."/>
            <person name="Fan W."/>
        </authorList>
    </citation>
    <scope>NUCLEOTIDE SEQUENCE [LARGE SCALE GENOMIC DNA]</scope>
    <source>
        <strain evidence="9">SZHN2017</strain>
        <tissue evidence="9">Muscle</tissue>
    </source>
</reference>
<sequence>MADTAGESSQVLRESCDDKENVSSYEPCHKKPKLLDTQSDFKNRLEDRLSGILCCAVCLDLPQTCFQCTNGHLMCAACFNHLLADSRIKDEPATCPNCRCEISKNNCIRNLAVEKAASELPTDCHLCGLRLPRYQLSNHQRHLCPERVTTCRYARIGCRWRGSYQALAEHEAGCANPHKTGLELMDALEVMDMHQMDEQKLYKNIFSLLSFEKITFNDLQLKPFRTDDYITQLYYETCRFSAFGYQWVIRATLNSGESKNPAHAARRSLNYQLSLKSTPPSAPFRLHYLVLKGPYGEMKLMPAIYEHEFSSKDLDSGYRELPLVDSTECNKLLAMKVISFRAILFQVVS</sequence>
<comment type="caution">
    <text evidence="9">The sequence shown here is derived from an EMBL/GenBank/DDBJ whole genome shotgun (WGS) entry which is preliminary data.</text>
</comment>
<dbReference type="STRING" id="400727.A0A2T7NID5"/>
<dbReference type="Gene3D" id="3.30.40.10">
    <property type="entry name" value="Zinc/RING finger domain, C3HC4 (zinc finger)"/>
    <property type="match status" value="2"/>
</dbReference>
<feature type="compositionally biased region" description="Polar residues" evidence="6">
    <location>
        <begin position="1"/>
        <end position="12"/>
    </location>
</feature>
<dbReference type="SUPFAM" id="SSF57850">
    <property type="entry name" value="RING/U-box"/>
    <property type="match status" value="1"/>
</dbReference>
<feature type="region of interest" description="Disordered" evidence="6">
    <location>
        <begin position="1"/>
        <end position="26"/>
    </location>
</feature>
<evidence type="ECO:0000256" key="6">
    <source>
        <dbReference type="SAM" id="MobiDB-lite"/>
    </source>
</evidence>
<dbReference type="InterPro" id="IPR013083">
    <property type="entry name" value="Znf_RING/FYVE/PHD"/>
</dbReference>
<evidence type="ECO:0000259" key="8">
    <source>
        <dbReference type="PROSITE" id="PS50145"/>
    </source>
</evidence>
<feature type="zinc finger region" description="TRAF-type" evidence="5">
    <location>
        <begin position="120"/>
        <end position="167"/>
    </location>
</feature>
<protein>
    <recommendedName>
        <fullName evidence="11">RING-type domain-containing protein</fullName>
    </recommendedName>
</protein>
<dbReference type="GO" id="GO:0008270">
    <property type="term" value="F:zinc ion binding"/>
    <property type="evidence" value="ECO:0007669"/>
    <property type="project" value="UniProtKB-KW"/>
</dbReference>
<feature type="domain" description="RING-type" evidence="7">
    <location>
        <begin position="55"/>
        <end position="99"/>
    </location>
</feature>
<dbReference type="PROSITE" id="PS50145">
    <property type="entry name" value="ZF_TRAF"/>
    <property type="match status" value="1"/>
</dbReference>
<name>A0A2T7NID5_POMCA</name>
<comment type="similarity">
    <text evidence="4">Belongs to the ZFTRAF1 family.</text>
</comment>